<evidence type="ECO:0000259" key="9">
    <source>
        <dbReference type="PROSITE" id="PS51007"/>
    </source>
</evidence>
<dbReference type="CDD" id="cd00200">
    <property type="entry name" value="WD40"/>
    <property type="match status" value="1"/>
</dbReference>
<dbReference type="Gene3D" id="2.130.10.10">
    <property type="entry name" value="YVTN repeat-like/Quinoprotein amine dehydrogenase"/>
    <property type="match status" value="4"/>
</dbReference>
<gene>
    <name evidence="10" type="primary">smc_5</name>
    <name evidence="10" type="ORF">TBK1r_56920</name>
</gene>
<protein>
    <submittedName>
        <fullName evidence="10">Chromosome partition protein Smc</fullName>
    </submittedName>
</protein>
<feature type="chain" id="PRO_5046758576" evidence="8">
    <location>
        <begin position="23"/>
        <end position="1011"/>
    </location>
</feature>
<dbReference type="InterPro" id="IPR011429">
    <property type="entry name" value="Cyt_c_Planctomycete-type"/>
</dbReference>
<organism evidence="10 11">
    <name type="scientific">Stieleria magnilauensis</name>
    <dbReference type="NCBI Taxonomy" id="2527963"/>
    <lineage>
        <taxon>Bacteria</taxon>
        <taxon>Pseudomonadati</taxon>
        <taxon>Planctomycetota</taxon>
        <taxon>Planctomycetia</taxon>
        <taxon>Pirellulales</taxon>
        <taxon>Pirellulaceae</taxon>
        <taxon>Stieleria</taxon>
    </lineage>
</organism>
<feature type="coiled-coil region" evidence="7">
    <location>
        <begin position="617"/>
        <end position="661"/>
    </location>
</feature>
<accession>A0ABX5XYR7</accession>
<evidence type="ECO:0000256" key="8">
    <source>
        <dbReference type="SAM" id="SignalP"/>
    </source>
</evidence>
<evidence type="ECO:0000256" key="7">
    <source>
        <dbReference type="SAM" id="Coils"/>
    </source>
</evidence>
<evidence type="ECO:0000256" key="5">
    <source>
        <dbReference type="PROSITE-ProRule" id="PRU00221"/>
    </source>
</evidence>
<evidence type="ECO:0000256" key="2">
    <source>
        <dbReference type="ARBA" id="ARBA00022723"/>
    </source>
</evidence>
<dbReference type="InterPro" id="IPR001680">
    <property type="entry name" value="WD40_rpt"/>
</dbReference>
<dbReference type="SMART" id="SM00320">
    <property type="entry name" value="WD40"/>
    <property type="match status" value="10"/>
</dbReference>
<reference evidence="10 11" key="1">
    <citation type="submission" date="2019-02" db="EMBL/GenBank/DDBJ databases">
        <title>Deep-cultivation of Planctomycetes and their phenomic and genomic characterization uncovers novel biology.</title>
        <authorList>
            <person name="Wiegand S."/>
            <person name="Jogler M."/>
            <person name="Boedeker C."/>
            <person name="Pinto D."/>
            <person name="Vollmers J."/>
            <person name="Rivas-Marin E."/>
            <person name="Kohn T."/>
            <person name="Peeters S.H."/>
            <person name="Heuer A."/>
            <person name="Rast P."/>
            <person name="Oberbeckmann S."/>
            <person name="Bunk B."/>
            <person name="Jeske O."/>
            <person name="Meyerdierks A."/>
            <person name="Storesund J.E."/>
            <person name="Kallscheuer N."/>
            <person name="Luecker S."/>
            <person name="Lage O.M."/>
            <person name="Pohl T."/>
            <person name="Merkel B.J."/>
            <person name="Hornburger P."/>
            <person name="Mueller R.-W."/>
            <person name="Bruemmer F."/>
            <person name="Labrenz M."/>
            <person name="Spormann A.M."/>
            <person name="Op den Camp H."/>
            <person name="Overmann J."/>
            <person name="Amann R."/>
            <person name="Jetten M.S.M."/>
            <person name="Mascher T."/>
            <person name="Medema M.H."/>
            <person name="Devos D.P."/>
            <person name="Kaster A.-K."/>
            <person name="Ovreas L."/>
            <person name="Rohde M."/>
            <person name="Galperin M.Y."/>
            <person name="Jogler C."/>
        </authorList>
    </citation>
    <scope>NUCLEOTIDE SEQUENCE [LARGE SCALE GENOMIC DNA]</scope>
    <source>
        <strain evidence="10 11">TBK1r</strain>
    </source>
</reference>
<dbReference type="PROSITE" id="PS00678">
    <property type="entry name" value="WD_REPEATS_1"/>
    <property type="match status" value="1"/>
</dbReference>
<feature type="repeat" description="WD" evidence="5">
    <location>
        <begin position="843"/>
        <end position="884"/>
    </location>
</feature>
<dbReference type="InterPro" id="IPR036322">
    <property type="entry name" value="WD40_repeat_dom_sf"/>
</dbReference>
<keyword evidence="11" id="KW-1185">Reference proteome</keyword>
<dbReference type="InterPro" id="IPR015943">
    <property type="entry name" value="WD40/YVTN_repeat-like_dom_sf"/>
</dbReference>
<keyword evidence="7" id="KW-0175">Coiled coil</keyword>
<keyword evidence="3" id="KW-0677">Repeat</keyword>
<dbReference type="PANTHER" id="PTHR22847:SF637">
    <property type="entry name" value="WD REPEAT DOMAIN 5B"/>
    <property type="match status" value="1"/>
</dbReference>
<evidence type="ECO:0000256" key="6">
    <source>
        <dbReference type="PROSITE-ProRule" id="PRU00433"/>
    </source>
</evidence>
<feature type="signal peptide" evidence="8">
    <location>
        <begin position="1"/>
        <end position="22"/>
    </location>
</feature>
<dbReference type="PRINTS" id="PR00320">
    <property type="entry name" value="GPROTEINBRPT"/>
</dbReference>
<evidence type="ECO:0000256" key="4">
    <source>
        <dbReference type="ARBA" id="ARBA00023004"/>
    </source>
</evidence>
<dbReference type="SUPFAM" id="SSF50998">
    <property type="entry name" value="Quinoprotein alcohol dehydrogenase-like"/>
    <property type="match status" value="1"/>
</dbReference>
<keyword evidence="4 6" id="KW-0408">Iron</keyword>
<proteinExistence type="predicted"/>
<dbReference type="EMBL" id="CP036432">
    <property type="protein sequence ID" value="QDV86672.1"/>
    <property type="molecule type" value="Genomic_DNA"/>
</dbReference>
<evidence type="ECO:0000256" key="1">
    <source>
        <dbReference type="ARBA" id="ARBA00022574"/>
    </source>
</evidence>
<feature type="repeat" description="WD" evidence="5">
    <location>
        <begin position="393"/>
        <end position="434"/>
    </location>
</feature>
<feature type="repeat" description="WD" evidence="5">
    <location>
        <begin position="885"/>
        <end position="926"/>
    </location>
</feature>
<feature type="coiled-coil region" evidence="7">
    <location>
        <begin position="459"/>
        <end position="584"/>
    </location>
</feature>
<evidence type="ECO:0000313" key="11">
    <source>
        <dbReference type="Proteomes" id="UP000318081"/>
    </source>
</evidence>
<keyword evidence="1 5" id="KW-0853">WD repeat</keyword>
<evidence type="ECO:0000256" key="3">
    <source>
        <dbReference type="ARBA" id="ARBA00022737"/>
    </source>
</evidence>
<dbReference type="InterPro" id="IPR009056">
    <property type="entry name" value="Cyt_c-like_dom"/>
</dbReference>
<dbReference type="PROSITE" id="PS51007">
    <property type="entry name" value="CYTC"/>
    <property type="match status" value="1"/>
</dbReference>
<dbReference type="PANTHER" id="PTHR22847">
    <property type="entry name" value="WD40 REPEAT PROTEIN"/>
    <property type="match status" value="1"/>
</dbReference>
<evidence type="ECO:0000313" key="10">
    <source>
        <dbReference type="EMBL" id="QDV86672.1"/>
    </source>
</evidence>
<keyword evidence="2 6" id="KW-0479">Metal-binding</keyword>
<dbReference type="PROSITE" id="PS50294">
    <property type="entry name" value="WD_REPEATS_REGION"/>
    <property type="match status" value="3"/>
</dbReference>
<dbReference type="InterPro" id="IPR019775">
    <property type="entry name" value="WD40_repeat_CS"/>
</dbReference>
<name>A0ABX5XYR7_9BACT</name>
<dbReference type="Proteomes" id="UP000318081">
    <property type="component" value="Chromosome"/>
</dbReference>
<keyword evidence="6" id="KW-0349">Heme</keyword>
<dbReference type="InterPro" id="IPR011047">
    <property type="entry name" value="Quinoprotein_ADH-like_sf"/>
</dbReference>
<dbReference type="PROSITE" id="PS50082">
    <property type="entry name" value="WD_REPEATS_2"/>
    <property type="match status" value="3"/>
</dbReference>
<dbReference type="SUPFAM" id="SSF50978">
    <property type="entry name" value="WD40 repeat-like"/>
    <property type="match status" value="1"/>
</dbReference>
<feature type="domain" description="Cytochrome c" evidence="9">
    <location>
        <begin position="32"/>
        <end position="125"/>
    </location>
</feature>
<sequence length="1011" mass="107953">MMRASSLPLVFLLCCLGSAAFAEQTDPDQSVSFARDIAPILQRNCVACHRVKQAEGGLSLETHEAIQAGGDSGSLLVAKQPDSSALYLRASDDDDPMPPDDNTVGAKRLTPEELALLRTWINEGAILDAHSVDNAIDWQPIPDSIRNSYSLAVSPDNRLVAVGHANRVELRDAQSGQHVGNLIDESLPQPGVADFDVVQAIAFSPWADRIATGGYRTVRIWKRQPTEPAIPLALRHASGPTTVSPDRGSVAVVNAIGDVEIWQTASQELRHTLPSLGRVAGITWSQSEQLVVGYESGDIGIYGAQDGASIARLKLDHAIAAVAQSRDSNFVASLGIDGQVRLFDGDQPHPSQTIDAISDATSIAFSAPGTLVVGTASGVVKLIDAASDKVVLELAHGSSIQALAIDKAGKTLVTGGSDGIAKRWDLADGKLMQTYLGDRQSQLQIASLDRDVKREQSWLQTLQGKTKELNQLLEKEEAALAKVTEAREKAVRELDEKAKQRDETATQIAGTEKNIVEAQAKIDAATRAAADAEALIAKNQAQMEALKTALQPLEQQSATAVTQVQLAQAKVDEANRMLAAAKQSAEVIAKQVEAKKTELASVTQSSAVAGETLTKSKAAAAESAKQLESAKATLTKQLESLAAVEKEVEKKQADAAEREQALVTAKKTRDRASANLPKHQEILRKRNNRLTDLEHRHASAVDRQNQSAAIASIALSDDESSVVVVDVDGGARTYQLTDGKPLERIQFANSTGSDVLADAYFLDQHQLVVHRRSGPPLMIDRRQRWILERTIGGLESDLISDRVTSLDFRGDGQSIAIGSGTPSRRGQVLIVATSSGDVLRRFDDLHSDSVLCVRFSPDDRLLVTASADKTIRLLDVQTEAVVGALDGHTHHVLSVAWKQDGRLIASGSADGTIKTWDVETGQQKRTIGGFPDEVTAVEFVGDSTRVASSCADGQLRIHETNNGGAVAAAAAPGDFLFTLGISTDAGRVFATGQTGAVHVWQTEGLKPSGQW</sequence>
<dbReference type="Pfam" id="PF07635">
    <property type="entry name" value="PSCyt1"/>
    <property type="match status" value="1"/>
</dbReference>
<dbReference type="RefSeq" id="WP_145217991.1">
    <property type="nucleotide sequence ID" value="NZ_CP036432.1"/>
</dbReference>
<dbReference type="Pfam" id="PF00400">
    <property type="entry name" value="WD40"/>
    <property type="match status" value="5"/>
</dbReference>
<keyword evidence="8" id="KW-0732">Signal</keyword>
<dbReference type="InterPro" id="IPR020472">
    <property type="entry name" value="WD40_PAC1"/>
</dbReference>